<evidence type="ECO:0000313" key="3">
    <source>
        <dbReference type="EMBL" id="KAF2644010.1"/>
    </source>
</evidence>
<dbReference type="OrthoDB" id="4731394at2759"/>
<feature type="compositionally biased region" description="Basic and acidic residues" evidence="1">
    <location>
        <begin position="106"/>
        <end position="119"/>
    </location>
</feature>
<evidence type="ECO:0000256" key="2">
    <source>
        <dbReference type="SAM" id="Phobius"/>
    </source>
</evidence>
<feature type="region of interest" description="Disordered" evidence="1">
    <location>
        <begin position="103"/>
        <end position="130"/>
    </location>
</feature>
<keyword evidence="2" id="KW-0472">Membrane</keyword>
<protein>
    <submittedName>
        <fullName evidence="3">Uncharacterized protein</fullName>
    </submittedName>
</protein>
<proteinExistence type="predicted"/>
<keyword evidence="4" id="KW-1185">Reference proteome</keyword>
<keyword evidence="2" id="KW-1133">Transmembrane helix</keyword>
<sequence length="169" mass="18313">MPTPSSPLPPLFQTEAILKLLSGATFLLLPTTILKNLTTAPYPAPSVALVRIFGSQTLAFSIPLFLAAREGAEARRLVYWTLLAREGFLGAALVGQLVGSYGGEGEGGREGEERDRLLEEGSLGGRDGEEDRRVGVGRLRCGVWGWMVVEVVPFVLGRGWVLGWKGDWF</sequence>
<organism evidence="3 4">
    <name type="scientific">Massarina eburnea CBS 473.64</name>
    <dbReference type="NCBI Taxonomy" id="1395130"/>
    <lineage>
        <taxon>Eukaryota</taxon>
        <taxon>Fungi</taxon>
        <taxon>Dikarya</taxon>
        <taxon>Ascomycota</taxon>
        <taxon>Pezizomycotina</taxon>
        <taxon>Dothideomycetes</taxon>
        <taxon>Pleosporomycetidae</taxon>
        <taxon>Pleosporales</taxon>
        <taxon>Massarineae</taxon>
        <taxon>Massarinaceae</taxon>
        <taxon>Massarina</taxon>
    </lineage>
</organism>
<feature type="transmembrane region" description="Helical" evidence="2">
    <location>
        <begin position="141"/>
        <end position="161"/>
    </location>
</feature>
<evidence type="ECO:0000256" key="1">
    <source>
        <dbReference type="SAM" id="MobiDB-lite"/>
    </source>
</evidence>
<dbReference type="Proteomes" id="UP000799753">
    <property type="component" value="Unassembled WGS sequence"/>
</dbReference>
<dbReference type="AlphaFoldDB" id="A0A6A6S8V8"/>
<keyword evidence="2" id="KW-0812">Transmembrane</keyword>
<accession>A0A6A6S8V8</accession>
<feature type="transmembrane region" description="Helical" evidence="2">
    <location>
        <begin position="46"/>
        <end position="67"/>
    </location>
</feature>
<dbReference type="EMBL" id="MU006779">
    <property type="protein sequence ID" value="KAF2644010.1"/>
    <property type="molecule type" value="Genomic_DNA"/>
</dbReference>
<name>A0A6A6S8V8_9PLEO</name>
<reference evidence="3" key="1">
    <citation type="journal article" date="2020" name="Stud. Mycol.">
        <title>101 Dothideomycetes genomes: a test case for predicting lifestyles and emergence of pathogens.</title>
        <authorList>
            <person name="Haridas S."/>
            <person name="Albert R."/>
            <person name="Binder M."/>
            <person name="Bloem J."/>
            <person name="Labutti K."/>
            <person name="Salamov A."/>
            <person name="Andreopoulos B."/>
            <person name="Baker S."/>
            <person name="Barry K."/>
            <person name="Bills G."/>
            <person name="Bluhm B."/>
            <person name="Cannon C."/>
            <person name="Castanera R."/>
            <person name="Culley D."/>
            <person name="Daum C."/>
            <person name="Ezra D."/>
            <person name="Gonzalez J."/>
            <person name="Henrissat B."/>
            <person name="Kuo A."/>
            <person name="Liang C."/>
            <person name="Lipzen A."/>
            <person name="Lutzoni F."/>
            <person name="Magnuson J."/>
            <person name="Mondo S."/>
            <person name="Nolan M."/>
            <person name="Ohm R."/>
            <person name="Pangilinan J."/>
            <person name="Park H.-J."/>
            <person name="Ramirez L."/>
            <person name="Alfaro M."/>
            <person name="Sun H."/>
            <person name="Tritt A."/>
            <person name="Yoshinaga Y."/>
            <person name="Zwiers L.-H."/>
            <person name="Turgeon B."/>
            <person name="Goodwin S."/>
            <person name="Spatafora J."/>
            <person name="Crous P."/>
            <person name="Grigoriev I."/>
        </authorList>
    </citation>
    <scope>NUCLEOTIDE SEQUENCE</scope>
    <source>
        <strain evidence="3">CBS 473.64</strain>
    </source>
</reference>
<evidence type="ECO:0000313" key="4">
    <source>
        <dbReference type="Proteomes" id="UP000799753"/>
    </source>
</evidence>
<gene>
    <name evidence="3" type="ORF">P280DRAFT_504901</name>
</gene>